<evidence type="ECO:0000313" key="2">
    <source>
        <dbReference type="Proteomes" id="UP000039021"/>
    </source>
</evidence>
<accession>A0A916LFG1</accession>
<proteinExistence type="predicted"/>
<dbReference type="Proteomes" id="UP000039021">
    <property type="component" value="Unassembled WGS sequence"/>
</dbReference>
<gene>
    <name evidence="1" type="ORF">ERS007739_03843</name>
</gene>
<sequence length="63" mass="7039">MVRMAKNRDTYHCSMSSIRASTYNEKSNRSDTMSVGPVCKTLSPSRIRMSGWRTTCSAPGMMS</sequence>
<organism evidence="1 2">
    <name type="scientific">Mycobacterium tuberculosis</name>
    <dbReference type="NCBI Taxonomy" id="1773"/>
    <lineage>
        <taxon>Bacteria</taxon>
        <taxon>Bacillati</taxon>
        <taxon>Actinomycetota</taxon>
        <taxon>Actinomycetes</taxon>
        <taxon>Mycobacteriales</taxon>
        <taxon>Mycobacteriaceae</taxon>
        <taxon>Mycobacterium</taxon>
        <taxon>Mycobacterium tuberculosis complex</taxon>
    </lineage>
</organism>
<dbReference type="EMBL" id="CSBK01002125">
    <property type="protein sequence ID" value="COZ51659.1"/>
    <property type="molecule type" value="Genomic_DNA"/>
</dbReference>
<name>A0A916LFG1_MYCTX</name>
<comment type="caution">
    <text evidence="1">The sequence shown here is derived from an EMBL/GenBank/DDBJ whole genome shotgun (WGS) entry which is preliminary data.</text>
</comment>
<evidence type="ECO:0000313" key="1">
    <source>
        <dbReference type="EMBL" id="COZ51659.1"/>
    </source>
</evidence>
<dbReference type="AlphaFoldDB" id="A0A916LFG1"/>
<reference evidence="2" key="1">
    <citation type="submission" date="2015-03" db="EMBL/GenBank/DDBJ databases">
        <authorList>
            <consortium name="Pathogen Informatics"/>
        </authorList>
    </citation>
    <scope>NUCLEOTIDE SEQUENCE [LARGE SCALE GENOMIC DNA]</scope>
    <source>
        <strain evidence="2">N09902308</strain>
    </source>
</reference>
<protein>
    <submittedName>
        <fullName evidence="1">Uncharacterized protein</fullName>
    </submittedName>
</protein>